<dbReference type="PANTHER" id="PTHR33395">
    <property type="entry name" value="TRANSCRIPTASE, PUTATIVE-RELATED-RELATED"/>
    <property type="match status" value="1"/>
</dbReference>
<comment type="caution">
    <text evidence="2">The sequence shown here is derived from an EMBL/GenBank/DDBJ whole genome shotgun (WGS) entry which is preliminary data.</text>
</comment>
<dbReference type="AlphaFoldDB" id="A0AAU9TF29"/>
<dbReference type="GO" id="GO:0071897">
    <property type="term" value="P:DNA biosynthetic process"/>
    <property type="evidence" value="ECO:0007669"/>
    <property type="project" value="UniProtKB-ARBA"/>
</dbReference>
<dbReference type="InterPro" id="IPR000477">
    <property type="entry name" value="RT_dom"/>
</dbReference>
<protein>
    <recommendedName>
        <fullName evidence="1">Reverse transcriptase domain-containing protein</fullName>
    </recommendedName>
</protein>
<proteinExistence type="predicted"/>
<organism evidence="2 3">
    <name type="scientific">Euphydryas editha</name>
    <name type="common">Edith's checkerspot</name>
    <dbReference type="NCBI Taxonomy" id="104508"/>
    <lineage>
        <taxon>Eukaryota</taxon>
        <taxon>Metazoa</taxon>
        <taxon>Ecdysozoa</taxon>
        <taxon>Arthropoda</taxon>
        <taxon>Hexapoda</taxon>
        <taxon>Insecta</taxon>
        <taxon>Pterygota</taxon>
        <taxon>Neoptera</taxon>
        <taxon>Endopterygota</taxon>
        <taxon>Lepidoptera</taxon>
        <taxon>Glossata</taxon>
        <taxon>Ditrysia</taxon>
        <taxon>Papilionoidea</taxon>
        <taxon>Nymphalidae</taxon>
        <taxon>Nymphalinae</taxon>
        <taxon>Euphydryas</taxon>
    </lineage>
</organism>
<reference evidence="2" key="1">
    <citation type="submission" date="2022-03" db="EMBL/GenBank/DDBJ databases">
        <authorList>
            <person name="Tunstrom K."/>
        </authorList>
    </citation>
    <scope>NUCLEOTIDE SEQUENCE</scope>
</reference>
<evidence type="ECO:0000259" key="1">
    <source>
        <dbReference type="PROSITE" id="PS50878"/>
    </source>
</evidence>
<dbReference type="PANTHER" id="PTHR33395:SF22">
    <property type="entry name" value="REVERSE TRANSCRIPTASE DOMAIN-CONTAINING PROTEIN"/>
    <property type="match status" value="1"/>
</dbReference>
<dbReference type="Gene3D" id="3.60.10.10">
    <property type="entry name" value="Endonuclease/exonuclease/phosphatase"/>
    <property type="match status" value="1"/>
</dbReference>
<dbReference type="SUPFAM" id="SSF56219">
    <property type="entry name" value="DNase I-like"/>
    <property type="match status" value="1"/>
</dbReference>
<dbReference type="PROSITE" id="PS50878">
    <property type="entry name" value="RT_POL"/>
    <property type="match status" value="1"/>
</dbReference>
<keyword evidence="3" id="KW-1185">Reference proteome</keyword>
<gene>
    <name evidence="2" type="ORF">EEDITHA_LOCUS2613</name>
</gene>
<dbReference type="CDD" id="cd01650">
    <property type="entry name" value="RT_nLTR_like"/>
    <property type="match status" value="1"/>
</dbReference>
<dbReference type="Pfam" id="PF00078">
    <property type="entry name" value="RVT_1"/>
    <property type="match status" value="1"/>
</dbReference>
<dbReference type="GO" id="GO:0061343">
    <property type="term" value="P:cell adhesion involved in heart morphogenesis"/>
    <property type="evidence" value="ECO:0007669"/>
    <property type="project" value="TreeGrafter"/>
</dbReference>
<dbReference type="GO" id="GO:0007508">
    <property type="term" value="P:larval heart development"/>
    <property type="evidence" value="ECO:0007669"/>
    <property type="project" value="TreeGrafter"/>
</dbReference>
<dbReference type="EMBL" id="CAKOGL010000005">
    <property type="protein sequence ID" value="CAH2086209.1"/>
    <property type="molecule type" value="Genomic_DNA"/>
</dbReference>
<dbReference type="Pfam" id="PF14529">
    <property type="entry name" value="Exo_endo_phos_2"/>
    <property type="match status" value="1"/>
</dbReference>
<dbReference type="InterPro" id="IPR005135">
    <property type="entry name" value="Endo/exonuclease/phosphatase"/>
</dbReference>
<dbReference type="InterPro" id="IPR043502">
    <property type="entry name" value="DNA/RNA_pol_sf"/>
</dbReference>
<dbReference type="Proteomes" id="UP001153954">
    <property type="component" value="Unassembled WGS sequence"/>
</dbReference>
<name>A0AAU9TF29_EUPED</name>
<feature type="domain" description="Reverse transcriptase" evidence="1">
    <location>
        <begin position="432"/>
        <end position="625"/>
    </location>
</feature>
<evidence type="ECO:0000313" key="2">
    <source>
        <dbReference type="EMBL" id="CAH2086209.1"/>
    </source>
</evidence>
<dbReference type="SUPFAM" id="SSF56672">
    <property type="entry name" value="DNA/RNA polymerases"/>
    <property type="match status" value="1"/>
</dbReference>
<accession>A0AAU9TF29</accession>
<dbReference type="GO" id="GO:0003824">
    <property type="term" value="F:catalytic activity"/>
    <property type="evidence" value="ECO:0007669"/>
    <property type="project" value="InterPro"/>
</dbReference>
<dbReference type="GO" id="GO:0031012">
    <property type="term" value="C:extracellular matrix"/>
    <property type="evidence" value="ECO:0007669"/>
    <property type="project" value="TreeGrafter"/>
</dbReference>
<dbReference type="InterPro" id="IPR036691">
    <property type="entry name" value="Endo/exonu/phosph_ase_sf"/>
</dbReference>
<evidence type="ECO:0000313" key="3">
    <source>
        <dbReference type="Proteomes" id="UP001153954"/>
    </source>
</evidence>
<sequence>MFRRDKATGKGWGGILIYVAYKYLDIPIQASLHPTLNNFSNSVEALWVNITCANVKLLIAGVYRPTHYTFEDSDRMLFESIKTATEGKETIFIAGDFNLPDIEWPLIKLDGYNTLHDKFVELIAESNLHQLVTDITRKRNEQESLLDLILCNDENLCTKIEHQANIGKSDHQVLLATLQVLLDHRPTSDVKYPRKNFYKANYNLISETLRNEPPMPTIHNVKNVWGHFKNKIHKIINLHVPVRRLKGAYNSNKPWIGSDILKLTQRKSVLWRNYIIERSEVAYKKYRRVNNKIVSLTRSSRIQFEKEVVKKGPKSFYSYIRQQITSKVSVPSSLRNDQSLQITNSQKEIANIFAKQFEKSYVREPDSATFLDLHVPRVQNSIEHIEFTPELVSKSISTFNDDTAMGPDGIPALLLKKCSYALSDSLAAIMEMSFKQHVLPSDWKEAIVTPIYKNGDKLNAANYRPISLTCIPCKIMEKIIAKEIRIFLEKENVIIEEQHGFVPKRSTVTNLICCLDEWTKSWNKREPTDVIYLDYEKAFDRVPLKRLIYKLEHFGIRGDLLHWIENFLLGRKFRVRVGDSLSDTHNVLSGVPQGSVLGPILFGIYLTDLKQVIRSNFHFSPTIPK</sequence>